<organism evidence="2 3">
    <name type="scientific">Carya illinoinensis</name>
    <name type="common">Pecan</name>
    <dbReference type="NCBI Taxonomy" id="32201"/>
    <lineage>
        <taxon>Eukaryota</taxon>
        <taxon>Viridiplantae</taxon>
        <taxon>Streptophyta</taxon>
        <taxon>Embryophyta</taxon>
        <taxon>Tracheophyta</taxon>
        <taxon>Spermatophyta</taxon>
        <taxon>Magnoliopsida</taxon>
        <taxon>eudicotyledons</taxon>
        <taxon>Gunneridae</taxon>
        <taxon>Pentapetalae</taxon>
        <taxon>rosids</taxon>
        <taxon>fabids</taxon>
        <taxon>Fagales</taxon>
        <taxon>Juglandaceae</taxon>
        <taxon>Carya</taxon>
    </lineage>
</organism>
<sequence length="85" mass="9167">MNDGTKGRGRLQCPISSTGEKGFLTRGHGQNQVQKTANPNTRGVIVYAGQMKVKDESKGNDGKVGEQGITAGGETKRLPYWFNLT</sequence>
<comment type="caution">
    <text evidence="2">The sequence shown here is derived from an EMBL/GenBank/DDBJ whole genome shotgun (WGS) entry which is preliminary data.</text>
</comment>
<reference evidence="2" key="1">
    <citation type="submission" date="2021-01" db="EMBL/GenBank/DDBJ databases">
        <authorList>
            <person name="Lovell J.T."/>
            <person name="Bentley N."/>
            <person name="Bhattarai G."/>
            <person name="Jenkins J.W."/>
            <person name="Sreedasyam A."/>
            <person name="Alarcon Y."/>
            <person name="Bock C."/>
            <person name="Boston L."/>
            <person name="Carlson J."/>
            <person name="Cervantes K."/>
            <person name="Clermont K."/>
            <person name="Krom N."/>
            <person name="Kubenka K."/>
            <person name="Mamidi S."/>
            <person name="Mattison C."/>
            <person name="Monteros M."/>
            <person name="Pisani C."/>
            <person name="Plott C."/>
            <person name="Rajasekar S."/>
            <person name="Rhein H.S."/>
            <person name="Rohla C."/>
            <person name="Song M."/>
            <person name="Hilaire R.S."/>
            <person name="Shu S."/>
            <person name="Wells L."/>
            <person name="Wang X."/>
            <person name="Webber J."/>
            <person name="Heerema R.J."/>
            <person name="Klein P."/>
            <person name="Conner P."/>
            <person name="Grauke L."/>
            <person name="Grimwood J."/>
            <person name="Schmutz J."/>
            <person name="Randall J.J."/>
        </authorList>
    </citation>
    <scope>NUCLEOTIDE SEQUENCE</scope>
    <source>
        <tissue evidence="2">Leaf</tissue>
    </source>
</reference>
<evidence type="ECO:0000256" key="1">
    <source>
        <dbReference type="SAM" id="MobiDB-lite"/>
    </source>
</evidence>
<evidence type="ECO:0000313" key="2">
    <source>
        <dbReference type="EMBL" id="KAG6726032.1"/>
    </source>
</evidence>
<name>A0A922FSW3_CARIL</name>
<feature type="region of interest" description="Disordered" evidence="1">
    <location>
        <begin position="1"/>
        <end position="37"/>
    </location>
</feature>
<gene>
    <name evidence="2" type="ORF">I3842_02G060700</name>
</gene>
<proteinExistence type="predicted"/>
<dbReference type="Proteomes" id="UP000811246">
    <property type="component" value="Chromosome 2"/>
</dbReference>
<protein>
    <submittedName>
        <fullName evidence="2">Uncharacterized protein</fullName>
    </submittedName>
</protein>
<accession>A0A922FSW3</accession>
<dbReference type="AlphaFoldDB" id="A0A922FSW3"/>
<evidence type="ECO:0000313" key="3">
    <source>
        <dbReference type="Proteomes" id="UP000811246"/>
    </source>
</evidence>
<dbReference type="EMBL" id="CM031826">
    <property type="protein sequence ID" value="KAG6726032.1"/>
    <property type="molecule type" value="Genomic_DNA"/>
</dbReference>
<feature type="compositionally biased region" description="Polar residues" evidence="1">
    <location>
        <begin position="28"/>
        <end position="37"/>
    </location>
</feature>